<dbReference type="RefSeq" id="WP_380888322.1">
    <property type="nucleotide sequence ID" value="NZ_JBHUDY010000001.1"/>
</dbReference>
<organism evidence="6 7">
    <name type="scientific">Sphingomonas tabacisoli</name>
    <dbReference type="NCBI Taxonomy" id="2249466"/>
    <lineage>
        <taxon>Bacteria</taxon>
        <taxon>Pseudomonadati</taxon>
        <taxon>Pseudomonadota</taxon>
        <taxon>Alphaproteobacteria</taxon>
        <taxon>Sphingomonadales</taxon>
        <taxon>Sphingomonadaceae</taxon>
        <taxon>Sphingomonas</taxon>
    </lineage>
</organism>
<keyword evidence="7" id="KW-1185">Reference proteome</keyword>
<keyword evidence="4" id="KW-0472">Membrane</keyword>
<evidence type="ECO:0000313" key="7">
    <source>
        <dbReference type="Proteomes" id="UP001597115"/>
    </source>
</evidence>
<gene>
    <name evidence="6" type="ORF">ACFSCW_08005</name>
</gene>
<reference evidence="7" key="1">
    <citation type="journal article" date="2019" name="Int. J. Syst. Evol. Microbiol.">
        <title>The Global Catalogue of Microorganisms (GCM) 10K type strain sequencing project: providing services to taxonomists for standard genome sequencing and annotation.</title>
        <authorList>
            <consortium name="The Broad Institute Genomics Platform"/>
            <consortium name="The Broad Institute Genome Sequencing Center for Infectious Disease"/>
            <person name="Wu L."/>
            <person name="Ma J."/>
        </authorList>
    </citation>
    <scope>NUCLEOTIDE SEQUENCE [LARGE SCALE GENOMIC DNA]</scope>
    <source>
        <strain evidence="7">CGMCC 1.16275</strain>
    </source>
</reference>
<dbReference type="InterPro" id="IPR002938">
    <property type="entry name" value="FAD-bd"/>
</dbReference>
<dbReference type="PRINTS" id="PR00420">
    <property type="entry name" value="RNGMNOXGNASE"/>
</dbReference>
<keyword evidence="6" id="KW-0560">Oxidoreductase</keyword>
<sequence length="502" mass="54537">MVDTPPILIVGAGPTGLVLALSLARRGAAFRIIDQHDGPGEASRALAMHARTLEFYAQFGFADAVVAAGNRIETLHFRRLGRELATIRFSNIGAGLSPFPFVLDFPQDEHERFLVDRLRELGVEIEWQTTLKSFVHDADGVTATIDHGGREEQARFSYVCGCDGVHSRVREMLAVGFPGGTYENLYYVADVKLAEGQSGDLHAALGPDNFALRMPARKGAMERLIGIAPEHADGSPVTFEDVRPTAEPLLGVRVASLNWFSTYRVHHRVASHFRVGRCFLLGDAGHVHSPAGGQGMNTGVGDAVNLGWKLAHVLHGRAAPELLDSYEAERMPFARQLVATTDRAFKAVVSRGLTGKLIRSVAMPRLMPLMSRFAAGRRMFFRLVSQIEIHYPDSPISGGKAGKVAGGDRLPWVADSHNFDPLRSLDWQLHVYGEPRPDLTAAAGELGLPLHAFGWSGAAEKAGLALDAAYLIRPDGYVALAGCDADGLRTFVERHALRFTGE</sequence>
<feature type="domain" description="FAD-binding" evidence="5">
    <location>
        <begin position="6"/>
        <end position="340"/>
    </location>
</feature>
<keyword evidence="2" id="KW-0285">Flavoprotein</keyword>
<dbReference type="Pfam" id="PF01494">
    <property type="entry name" value="FAD_binding_3"/>
    <property type="match status" value="1"/>
</dbReference>
<keyword evidence="6" id="KW-0503">Monooxygenase</keyword>
<dbReference type="Gene3D" id="3.30.70.2450">
    <property type="match status" value="1"/>
</dbReference>
<evidence type="ECO:0000256" key="1">
    <source>
        <dbReference type="ARBA" id="ARBA00001974"/>
    </source>
</evidence>
<protein>
    <submittedName>
        <fullName evidence="6">FAD-dependent monooxygenase</fullName>
    </submittedName>
</protein>
<proteinExistence type="predicted"/>
<evidence type="ECO:0000256" key="4">
    <source>
        <dbReference type="SAM" id="Phobius"/>
    </source>
</evidence>
<keyword evidence="4" id="KW-0812">Transmembrane</keyword>
<name>A0ABW4I1D0_9SPHN</name>
<feature type="transmembrane region" description="Helical" evidence="4">
    <location>
        <begin position="6"/>
        <end position="24"/>
    </location>
</feature>
<keyword evidence="3" id="KW-0274">FAD</keyword>
<dbReference type="GO" id="GO:0004497">
    <property type="term" value="F:monooxygenase activity"/>
    <property type="evidence" value="ECO:0007669"/>
    <property type="project" value="UniProtKB-KW"/>
</dbReference>
<accession>A0ABW4I1D0</accession>
<dbReference type="InterPro" id="IPR036188">
    <property type="entry name" value="FAD/NAD-bd_sf"/>
</dbReference>
<evidence type="ECO:0000259" key="5">
    <source>
        <dbReference type="Pfam" id="PF01494"/>
    </source>
</evidence>
<evidence type="ECO:0000256" key="3">
    <source>
        <dbReference type="ARBA" id="ARBA00022827"/>
    </source>
</evidence>
<dbReference type="SUPFAM" id="SSF51905">
    <property type="entry name" value="FAD/NAD(P)-binding domain"/>
    <property type="match status" value="1"/>
</dbReference>
<dbReference type="InterPro" id="IPR050641">
    <property type="entry name" value="RIFMO-like"/>
</dbReference>
<dbReference type="PANTHER" id="PTHR43004">
    <property type="entry name" value="TRK SYSTEM POTASSIUM UPTAKE PROTEIN"/>
    <property type="match status" value="1"/>
</dbReference>
<dbReference type="Proteomes" id="UP001597115">
    <property type="component" value="Unassembled WGS sequence"/>
</dbReference>
<evidence type="ECO:0000256" key="2">
    <source>
        <dbReference type="ARBA" id="ARBA00022630"/>
    </source>
</evidence>
<comment type="caution">
    <text evidence="6">The sequence shown here is derived from an EMBL/GenBank/DDBJ whole genome shotgun (WGS) entry which is preliminary data.</text>
</comment>
<evidence type="ECO:0000313" key="6">
    <source>
        <dbReference type="EMBL" id="MFD1611741.1"/>
    </source>
</evidence>
<dbReference type="EMBL" id="JBHUDY010000001">
    <property type="protein sequence ID" value="MFD1611741.1"/>
    <property type="molecule type" value="Genomic_DNA"/>
</dbReference>
<dbReference type="Gene3D" id="3.50.50.60">
    <property type="entry name" value="FAD/NAD(P)-binding domain"/>
    <property type="match status" value="1"/>
</dbReference>
<keyword evidence="4" id="KW-1133">Transmembrane helix</keyword>
<dbReference type="PANTHER" id="PTHR43004:SF19">
    <property type="entry name" value="BINDING MONOOXYGENASE, PUTATIVE (JCVI)-RELATED"/>
    <property type="match status" value="1"/>
</dbReference>
<comment type="cofactor">
    <cofactor evidence="1">
        <name>FAD</name>
        <dbReference type="ChEBI" id="CHEBI:57692"/>
    </cofactor>
</comment>